<reference evidence="1 2" key="1">
    <citation type="submission" date="2020-04" db="EMBL/GenBank/DDBJ databases">
        <title>Bacillus sp. UniB3 isolated from commercial digestive syrup.</title>
        <authorList>
            <person name="Thorat V."/>
            <person name="Kirdat K."/>
            <person name="Tiwarekar B."/>
            <person name="Yadav A."/>
        </authorList>
    </citation>
    <scope>NUCLEOTIDE SEQUENCE [LARGE SCALE GENOMIC DNA]</scope>
    <source>
        <strain evidence="1 2">UniB3</strain>
    </source>
</reference>
<evidence type="ECO:0000313" key="2">
    <source>
        <dbReference type="Proteomes" id="UP000588491"/>
    </source>
</evidence>
<dbReference type="PROSITE" id="PS51257">
    <property type="entry name" value="PROKAR_LIPOPROTEIN"/>
    <property type="match status" value="1"/>
</dbReference>
<keyword evidence="2" id="KW-1185">Reference proteome</keyword>
<evidence type="ECO:0008006" key="3">
    <source>
        <dbReference type="Google" id="ProtNLM"/>
    </source>
</evidence>
<protein>
    <recommendedName>
        <fullName evidence="3">Lipoprotein</fullName>
    </recommendedName>
</protein>
<dbReference type="AlphaFoldDB" id="A0A7Y0K992"/>
<dbReference type="Proteomes" id="UP000588491">
    <property type="component" value="Unassembled WGS sequence"/>
</dbReference>
<sequence>MKKIFFSLLMLFVLVGCLDEGKEYDGKKSTDTGSLEEQIMNVMAENKLKNQEIIDYDLKDDFIYVIFKNKHESGNTHNPDLVILENKEGKLKWVAGPEDRMGSSDTSMIFEREDISVTITLPFRDKTIKEVKVLGESAKAVTYIEHFTANFSREYKYWITYTKEKPTYEDIEVITE</sequence>
<proteinExistence type="predicted"/>
<comment type="caution">
    <text evidence="1">The sequence shown here is derived from an EMBL/GenBank/DDBJ whole genome shotgun (WGS) entry which is preliminary data.</text>
</comment>
<gene>
    <name evidence="1" type="ORF">HHU08_10630</name>
</gene>
<dbReference type="RefSeq" id="WP_016201231.1">
    <property type="nucleotide sequence ID" value="NZ_JABBPK010000001.1"/>
</dbReference>
<organism evidence="1 2">
    <name type="scientific">Niallia alba</name>
    <dbReference type="NCBI Taxonomy" id="2729105"/>
    <lineage>
        <taxon>Bacteria</taxon>
        <taxon>Bacillati</taxon>
        <taxon>Bacillota</taxon>
        <taxon>Bacilli</taxon>
        <taxon>Bacillales</taxon>
        <taxon>Bacillaceae</taxon>
        <taxon>Niallia</taxon>
    </lineage>
</organism>
<name>A0A7Y0K992_9BACI</name>
<evidence type="ECO:0000313" key="1">
    <source>
        <dbReference type="EMBL" id="NMO77454.1"/>
    </source>
</evidence>
<dbReference type="EMBL" id="JABBPK010000001">
    <property type="protein sequence ID" value="NMO77454.1"/>
    <property type="molecule type" value="Genomic_DNA"/>
</dbReference>
<accession>A0A7Y0K992</accession>